<reference evidence="1" key="1">
    <citation type="submission" date="2022-01" db="EMBL/GenBank/DDBJ databases">
        <authorList>
            <person name="King R."/>
        </authorList>
    </citation>
    <scope>NUCLEOTIDE SEQUENCE</scope>
</reference>
<proteinExistence type="predicted"/>
<evidence type="ECO:0000313" key="1">
    <source>
        <dbReference type="EMBL" id="CAH1393715.1"/>
    </source>
</evidence>
<accession>A0A9P0EBY9</accession>
<protein>
    <submittedName>
        <fullName evidence="1">Uncharacterized protein</fullName>
    </submittedName>
</protein>
<keyword evidence="2" id="KW-1185">Reference proteome</keyword>
<dbReference type="AlphaFoldDB" id="A0A9P0EBY9"/>
<name>A0A9P0EBY9_NEZVI</name>
<gene>
    <name evidence="1" type="ORF">NEZAVI_LOCUS4341</name>
</gene>
<dbReference type="EMBL" id="OV725078">
    <property type="protein sequence ID" value="CAH1393715.1"/>
    <property type="molecule type" value="Genomic_DNA"/>
</dbReference>
<dbReference type="Proteomes" id="UP001152798">
    <property type="component" value="Chromosome 2"/>
</dbReference>
<sequence length="87" mass="9892">MCINENNREEPYLYQLIGWVPRNSQKMRGLVYSTDGGSSSWNLVDVPGLIILHVPVYKPVRPVRLTGEGLPNYMTIGDIRAQMGPRY</sequence>
<organism evidence="1 2">
    <name type="scientific">Nezara viridula</name>
    <name type="common">Southern green stink bug</name>
    <name type="synonym">Cimex viridulus</name>
    <dbReference type="NCBI Taxonomy" id="85310"/>
    <lineage>
        <taxon>Eukaryota</taxon>
        <taxon>Metazoa</taxon>
        <taxon>Ecdysozoa</taxon>
        <taxon>Arthropoda</taxon>
        <taxon>Hexapoda</taxon>
        <taxon>Insecta</taxon>
        <taxon>Pterygota</taxon>
        <taxon>Neoptera</taxon>
        <taxon>Paraneoptera</taxon>
        <taxon>Hemiptera</taxon>
        <taxon>Heteroptera</taxon>
        <taxon>Panheteroptera</taxon>
        <taxon>Pentatomomorpha</taxon>
        <taxon>Pentatomoidea</taxon>
        <taxon>Pentatomidae</taxon>
        <taxon>Pentatominae</taxon>
        <taxon>Nezara</taxon>
    </lineage>
</organism>
<evidence type="ECO:0000313" key="2">
    <source>
        <dbReference type="Proteomes" id="UP001152798"/>
    </source>
</evidence>